<dbReference type="GO" id="GO:0000162">
    <property type="term" value="P:L-tryptophan biosynthetic process"/>
    <property type="evidence" value="ECO:0007669"/>
    <property type="project" value="TreeGrafter"/>
</dbReference>
<dbReference type="InterPro" id="IPR011060">
    <property type="entry name" value="RibuloseP-bd_barrel"/>
</dbReference>
<keyword evidence="13" id="KW-1185">Reference proteome</keyword>
<dbReference type="OrthoDB" id="9781903at2"/>
<dbReference type="Pfam" id="PF00977">
    <property type="entry name" value="His_biosynth"/>
    <property type="match status" value="1"/>
</dbReference>
<dbReference type="InterPro" id="IPR013785">
    <property type="entry name" value="Aldolase_TIM"/>
</dbReference>
<dbReference type="AlphaFoldDB" id="I0IH20"/>
<dbReference type="NCBIfam" id="TIGR00007">
    <property type="entry name" value="1-(5-phosphoribosyl)-5-[(5-phosphoribosylamino)methylideneamino]imidazole-4-carboxamide isomerase"/>
    <property type="match status" value="1"/>
</dbReference>
<sequence>MRFLFPSIDLRGGKVVRLLRGDYDQQTTYGVSAAEQAQAYADAGATWVHLVDLDGARAGRVKHLREIREVAAIPGIRLEVGGGVRDEAAIDALLSVGVERVILGTAAIERWSWFEGLMSNPGYRDKLVLGLDAKAGHAAVSGWEQTSERTALGLARAVSDWPLAAIVYTDVATDGTLAGPNLEATAEIAAATAVPVVSSGGVGTLDDLKRLAELPLQGAIVGRALYEDRFTVAEGVAAYEGEASGG</sequence>
<dbReference type="HAMAP" id="MF_01014">
    <property type="entry name" value="HisA"/>
    <property type="match status" value="1"/>
</dbReference>
<dbReference type="InterPro" id="IPR006062">
    <property type="entry name" value="His_biosynth"/>
</dbReference>
<evidence type="ECO:0000313" key="12">
    <source>
        <dbReference type="EMBL" id="BAM04558.1"/>
    </source>
</evidence>
<dbReference type="KEGG" id="phm:PSMK_23990"/>
<dbReference type="Proteomes" id="UP000007881">
    <property type="component" value="Chromosome"/>
</dbReference>
<comment type="catalytic activity">
    <reaction evidence="1 9 11">
        <text>1-(5-phospho-beta-D-ribosyl)-5-[(5-phospho-beta-D-ribosylamino)methylideneamino]imidazole-4-carboxamide = 5-[(5-phospho-1-deoxy-D-ribulos-1-ylimino)methylamino]-1-(5-phospho-beta-D-ribosyl)imidazole-4-carboxamide</text>
        <dbReference type="Rhea" id="RHEA:15469"/>
        <dbReference type="ChEBI" id="CHEBI:58435"/>
        <dbReference type="ChEBI" id="CHEBI:58525"/>
        <dbReference type="EC" id="5.3.1.16"/>
    </reaction>
</comment>
<evidence type="ECO:0000256" key="8">
    <source>
        <dbReference type="ARBA" id="ARBA00023235"/>
    </source>
</evidence>
<reference evidence="12 13" key="1">
    <citation type="submission" date="2012-02" db="EMBL/GenBank/DDBJ databases">
        <title>Complete genome sequence of Phycisphaera mikurensis NBRC 102666.</title>
        <authorList>
            <person name="Ankai A."/>
            <person name="Hosoyama A."/>
            <person name="Terui Y."/>
            <person name="Sekine M."/>
            <person name="Fukai R."/>
            <person name="Kato Y."/>
            <person name="Nakamura S."/>
            <person name="Yamada-Narita S."/>
            <person name="Kawakoshi A."/>
            <person name="Fukunaga Y."/>
            <person name="Yamazaki S."/>
            <person name="Fujita N."/>
        </authorList>
    </citation>
    <scope>NUCLEOTIDE SEQUENCE [LARGE SCALE GENOMIC DNA]</scope>
    <source>
        <strain evidence="13">NBRC 102666 / KCTC 22515 / FYK2301M01</strain>
    </source>
</reference>
<accession>I0IH20</accession>
<dbReference type="EC" id="5.3.1.16" evidence="9 11"/>
<keyword evidence="6 9" id="KW-0028">Amino-acid biosynthesis</keyword>
<dbReference type="CDD" id="cd04732">
    <property type="entry name" value="HisA"/>
    <property type="match status" value="1"/>
</dbReference>
<evidence type="ECO:0000256" key="3">
    <source>
        <dbReference type="ARBA" id="ARBA00005133"/>
    </source>
</evidence>
<dbReference type="PANTHER" id="PTHR43090:SF2">
    <property type="entry name" value="1-(5-PHOSPHORIBOSYL)-5-[(5-PHOSPHORIBOSYLAMINO)METHYLIDENEAMINO] IMIDAZOLE-4-CARBOXAMIDE ISOMERASE"/>
    <property type="match status" value="1"/>
</dbReference>
<comment type="subcellular location">
    <subcellularLocation>
        <location evidence="2 9 11">Cytoplasm</location>
    </subcellularLocation>
</comment>
<keyword evidence="7 9" id="KW-0368">Histidine biosynthesis</keyword>
<name>I0IH20_PHYMF</name>
<dbReference type="GO" id="GO:0000105">
    <property type="term" value="P:L-histidine biosynthetic process"/>
    <property type="evidence" value="ECO:0007669"/>
    <property type="project" value="UniProtKB-UniRule"/>
</dbReference>
<dbReference type="RefSeq" id="WP_014437771.1">
    <property type="nucleotide sequence ID" value="NC_017080.1"/>
</dbReference>
<evidence type="ECO:0000256" key="9">
    <source>
        <dbReference type="HAMAP-Rule" id="MF_01014"/>
    </source>
</evidence>
<dbReference type="InterPro" id="IPR023016">
    <property type="entry name" value="HisA/PriA"/>
</dbReference>
<dbReference type="STRING" id="1142394.PSMK_23990"/>
<keyword evidence="5 9" id="KW-0963">Cytoplasm</keyword>
<comment type="similarity">
    <text evidence="4 9 10">Belongs to the HisA/HisF family.</text>
</comment>
<dbReference type="UniPathway" id="UPA00031">
    <property type="reaction ID" value="UER00009"/>
</dbReference>
<dbReference type="PANTHER" id="PTHR43090">
    <property type="entry name" value="1-(5-PHOSPHORIBOSYL)-5-[(5-PHOSPHORIBOSYLAMINO)METHYLIDENEAMINO] IMIDAZOLE-4-CARBOXAMIDE ISOMERASE"/>
    <property type="match status" value="1"/>
</dbReference>
<protein>
    <recommendedName>
        <fullName evidence="9 11">1-(5-phosphoribosyl)-5-[(5-phosphoribosylamino)methylideneamino] imidazole-4-carboxamide isomerase</fullName>
        <ecNumber evidence="9 11">5.3.1.16</ecNumber>
    </recommendedName>
    <alternativeName>
        <fullName evidence="9">Phosphoribosylformimino-5-aminoimidazole carboxamide ribotide isomerase</fullName>
    </alternativeName>
</protein>
<dbReference type="GO" id="GO:0005737">
    <property type="term" value="C:cytoplasm"/>
    <property type="evidence" value="ECO:0007669"/>
    <property type="project" value="UniProtKB-SubCell"/>
</dbReference>
<dbReference type="PATRIC" id="fig|1142394.8.peg.2479"/>
<organism evidence="12 13">
    <name type="scientific">Phycisphaera mikurensis (strain NBRC 102666 / KCTC 22515 / FYK2301M01)</name>
    <dbReference type="NCBI Taxonomy" id="1142394"/>
    <lineage>
        <taxon>Bacteria</taxon>
        <taxon>Pseudomonadati</taxon>
        <taxon>Planctomycetota</taxon>
        <taxon>Phycisphaerae</taxon>
        <taxon>Phycisphaerales</taxon>
        <taxon>Phycisphaeraceae</taxon>
        <taxon>Phycisphaera</taxon>
    </lineage>
</organism>
<proteinExistence type="inferred from homology"/>
<gene>
    <name evidence="9 12" type="primary">hisA</name>
    <name evidence="12" type="ordered locus">PSMK_23990</name>
</gene>
<dbReference type="HOGENOM" id="CLU_048577_1_1_0"/>
<comment type="pathway">
    <text evidence="3 9 11">Amino-acid biosynthesis; L-histidine biosynthesis; L-histidine from 5-phospho-alpha-D-ribose 1-diphosphate: step 4/9.</text>
</comment>
<dbReference type="Gene3D" id="3.20.20.70">
    <property type="entry name" value="Aldolase class I"/>
    <property type="match status" value="1"/>
</dbReference>
<keyword evidence="8 9" id="KW-0413">Isomerase</keyword>
<evidence type="ECO:0000256" key="5">
    <source>
        <dbReference type="ARBA" id="ARBA00022490"/>
    </source>
</evidence>
<dbReference type="InterPro" id="IPR006063">
    <property type="entry name" value="HisA_bact_arch"/>
</dbReference>
<dbReference type="GO" id="GO:0003949">
    <property type="term" value="F:1-(5-phosphoribosyl)-5-[(5-phosphoribosylamino)methylideneamino]imidazole-4-carboxamide isomerase activity"/>
    <property type="evidence" value="ECO:0007669"/>
    <property type="project" value="UniProtKB-UniRule"/>
</dbReference>
<dbReference type="eggNOG" id="COG0106">
    <property type="taxonomic scope" value="Bacteria"/>
</dbReference>
<feature type="active site" description="Proton acceptor" evidence="9">
    <location>
        <position position="9"/>
    </location>
</feature>
<evidence type="ECO:0000256" key="1">
    <source>
        <dbReference type="ARBA" id="ARBA00000901"/>
    </source>
</evidence>
<evidence type="ECO:0000313" key="13">
    <source>
        <dbReference type="Proteomes" id="UP000007881"/>
    </source>
</evidence>
<evidence type="ECO:0000256" key="2">
    <source>
        <dbReference type="ARBA" id="ARBA00004496"/>
    </source>
</evidence>
<dbReference type="FunFam" id="3.20.20.70:FF:000009">
    <property type="entry name" value="1-(5-phosphoribosyl)-5-[(5-phosphoribosylamino)methylideneamino] imidazole-4-carboxamide isomerase"/>
    <property type="match status" value="1"/>
</dbReference>
<feature type="active site" description="Proton donor" evidence="9">
    <location>
        <position position="132"/>
    </location>
</feature>
<evidence type="ECO:0000256" key="10">
    <source>
        <dbReference type="RuleBase" id="RU003657"/>
    </source>
</evidence>
<dbReference type="EMBL" id="AP012338">
    <property type="protein sequence ID" value="BAM04558.1"/>
    <property type="molecule type" value="Genomic_DNA"/>
</dbReference>
<dbReference type="InterPro" id="IPR044524">
    <property type="entry name" value="Isoase_HisA-like"/>
</dbReference>
<dbReference type="SUPFAM" id="SSF51366">
    <property type="entry name" value="Ribulose-phoshate binding barrel"/>
    <property type="match status" value="1"/>
</dbReference>
<evidence type="ECO:0000256" key="6">
    <source>
        <dbReference type="ARBA" id="ARBA00022605"/>
    </source>
</evidence>
<evidence type="ECO:0000256" key="4">
    <source>
        <dbReference type="ARBA" id="ARBA00009667"/>
    </source>
</evidence>
<evidence type="ECO:0000256" key="7">
    <source>
        <dbReference type="ARBA" id="ARBA00023102"/>
    </source>
</evidence>
<evidence type="ECO:0000256" key="11">
    <source>
        <dbReference type="RuleBase" id="RU003658"/>
    </source>
</evidence>